<accession>A0A2G3DXX6</accession>
<name>A0A2G3DXX6_9FIRM</name>
<evidence type="ECO:0000313" key="3">
    <source>
        <dbReference type="Proteomes" id="UP000225889"/>
    </source>
</evidence>
<reference evidence="2 3" key="1">
    <citation type="submission" date="2017-10" db="EMBL/GenBank/DDBJ databases">
        <title>Resolving the taxonomy of Roseburia spp., Eubacterium rectale and Agathobacter spp. through phylogenomic analysis.</title>
        <authorList>
            <person name="Sheridan P.O."/>
            <person name="Walker A.W."/>
            <person name="Duncan S.H."/>
            <person name="Scott K.P."/>
            <person name="Toole P.W.O."/>
            <person name="Luis P."/>
            <person name="Flint H.J."/>
        </authorList>
    </citation>
    <scope>NUCLEOTIDE SEQUENCE [LARGE SCALE GENOMIC DNA]</scope>
    <source>
        <strain evidence="2 3">JK626</strain>
    </source>
</reference>
<dbReference type="Proteomes" id="UP000225889">
    <property type="component" value="Unassembled WGS sequence"/>
</dbReference>
<dbReference type="PANTHER" id="PTHR40056:SF1">
    <property type="entry name" value="DUF1836 DOMAIN-CONTAINING PROTEIN"/>
    <property type="match status" value="1"/>
</dbReference>
<proteinExistence type="predicted"/>
<reference evidence="2 3" key="2">
    <citation type="submission" date="2017-10" db="EMBL/GenBank/DDBJ databases">
        <authorList>
            <person name="Banno H."/>
            <person name="Chua N.-H."/>
        </authorList>
    </citation>
    <scope>NUCLEOTIDE SEQUENCE [LARGE SCALE GENOMIC DNA]</scope>
    <source>
        <strain evidence="2 3">JK626</strain>
    </source>
</reference>
<dbReference type="InterPro" id="IPR014975">
    <property type="entry name" value="DUF1836"/>
</dbReference>
<dbReference type="AlphaFoldDB" id="A0A2G3DXX6"/>
<organism evidence="2 3">
    <name type="scientific">Pseudobutyrivibrio ruminis</name>
    <dbReference type="NCBI Taxonomy" id="46206"/>
    <lineage>
        <taxon>Bacteria</taxon>
        <taxon>Bacillati</taxon>
        <taxon>Bacillota</taxon>
        <taxon>Clostridia</taxon>
        <taxon>Lachnospirales</taxon>
        <taxon>Lachnospiraceae</taxon>
        <taxon>Pseudobutyrivibrio</taxon>
    </lineage>
</organism>
<dbReference type="Pfam" id="PF08876">
    <property type="entry name" value="DUF1836"/>
    <property type="match status" value="1"/>
</dbReference>
<sequence>MDNSKKRLNDILRQLAEIDYVHPEDIPNIDLYMDQVLTFLNQELGTVREVNEDKAMTKTMINNYTKNQILPPPEKKKYSREHMLNLIFIYYFKNFLGLKDIKSILDPINAKYYGDSEGVDFFDIYCNMVGYEHTVAKEVTKDIIKKYNFSREVFEEEDEESKDILQDFTFICLLSFDVFVKKMMIEQYISDRRKEEEEQADKSEDSEVKTEESQK</sequence>
<feature type="region of interest" description="Disordered" evidence="1">
    <location>
        <begin position="192"/>
        <end position="215"/>
    </location>
</feature>
<evidence type="ECO:0000313" key="2">
    <source>
        <dbReference type="EMBL" id="PHU35854.1"/>
    </source>
</evidence>
<dbReference type="PANTHER" id="PTHR40056">
    <property type="entry name" value="HYPOTHETICAL CYTOSOLIC PROTEIN"/>
    <property type="match status" value="1"/>
</dbReference>
<comment type="caution">
    <text evidence="2">The sequence shown here is derived from an EMBL/GenBank/DDBJ whole genome shotgun (WGS) entry which is preliminary data.</text>
</comment>
<evidence type="ECO:0008006" key="4">
    <source>
        <dbReference type="Google" id="ProtNLM"/>
    </source>
</evidence>
<evidence type="ECO:0000256" key="1">
    <source>
        <dbReference type="SAM" id="MobiDB-lite"/>
    </source>
</evidence>
<dbReference type="EMBL" id="PDYF01000008">
    <property type="protein sequence ID" value="PHU35854.1"/>
    <property type="molecule type" value="Genomic_DNA"/>
</dbReference>
<dbReference type="RefSeq" id="WP_099391570.1">
    <property type="nucleotide sequence ID" value="NZ_PDYF01000008.1"/>
</dbReference>
<gene>
    <name evidence="2" type="ORF">CSX01_04400</name>
</gene>
<protein>
    <recommendedName>
        <fullName evidence="4">DUF1836 domain-containing protein</fullName>
    </recommendedName>
</protein>